<dbReference type="EMBL" id="JAEPRD010000329">
    <property type="protein sequence ID" value="KAG2191995.1"/>
    <property type="molecule type" value="Genomic_DNA"/>
</dbReference>
<dbReference type="Proteomes" id="UP000603453">
    <property type="component" value="Unassembled WGS sequence"/>
</dbReference>
<reference evidence="2" key="1">
    <citation type="submission" date="2020-12" db="EMBL/GenBank/DDBJ databases">
        <title>Metabolic potential, ecology and presence of endohyphal bacteria is reflected in genomic diversity of Mucoromycotina.</title>
        <authorList>
            <person name="Muszewska A."/>
            <person name="Okrasinska A."/>
            <person name="Steczkiewicz K."/>
            <person name="Drgas O."/>
            <person name="Orlowska M."/>
            <person name="Perlinska-Lenart U."/>
            <person name="Aleksandrzak-Piekarczyk T."/>
            <person name="Szatraj K."/>
            <person name="Zielenkiewicz U."/>
            <person name="Pilsyk S."/>
            <person name="Malc E."/>
            <person name="Mieczkowski P."/>
            <person name="Kruszewska J.S."/>
            <person name="Biernat P."/>
            <person name="Pawlowska J."/>
        </authorList>
    </citation>
    <scope>NUCLEOTIDE SEQUENCE</scope>
    <source>
        <strain evidence="2">WA0000017839</strain>
    </source>
</reference>
<dbReference type="AlphaFoldDB" id="A0A8H7QH34"/>
<feature type="region of interest" description="Disordered" evidence="1">
    <location>
        <begin position="1"/>
        <end position="22"/>
    </location>
</feature>
<sequence length="242" mass="26800">MKSDNPSASKPTRCILSKPYGDEPSKTLLETGQFNAIMAKLTIVESLAKRLEAALDRIAALESQLGHRVSTATSSSAESKYAQEQPAQPTTPSQHPVTYASIASSPTKYYKPGPKPVKYYKPGPRPIPIPRVQRLFSPPTEPKGYKFLYLSQKGRVPTGEIRRSLSAIGIINSRIIDVHAPTQNTCGILVHHDYAPEVVEKFKQHGIKILEEFNPTDANTIRDPEHANKTITERTDIAKKYP</sequence>
<feature type="compositionally biased region" description="Basic and acidic residues" evidence="1">
    <location>
        <begin position="220"/>
        <end position="242"/>
    </location>
</feature>
<evidence type="ECO:0000313" key="2">
    <source>
        <dbReference type="EMBL" id="KAG2191995.1"/>
    </source>
</evidence>
<name>A0A8H7QH34_9FUNG</name>
<keyword evidence="3" id="KW-1185">Reference proteome</keyword>
<feature type="compositionally biased region" description="Polar residues" evidence="1">
    <location>
        <begin position="1"/>
        <end position="10"/>
    </location>
</feature>
<comment type="caution">
    <text evidence="2">The sequence shown here is derived from an EMBL/GenBank/DDBJ whole genome shotgun (WGS) entry which is preliminary data.</text>
</comment>
<dbReference type="OrthoDB" id="2281765at2759"/>
<feature type="region of interest" description="Disordered" evidence="1">
    <location>
        <begin position="71"/>
        <end position="96"/>
    </location>
</feature>
<evidence type="ECO:0000313" key="3">
    <source>
        <dbReference type="Proteomes" id="UP000603453"/>
    </source>
</evidence>
<evidence type="ECO:0000256" key="1">
    <source>
        <dbReference type="SAM" id="MobiDB-lite"/>
    </source>
</evidence>
<proteinExistence type="predicted"/>
<feature type="compositionally biased region" description="Polar residues" evidence="1">
    <location>
        <begin position="85"/>
        <end position="96"/>
    </location>
</feature>
<gene>
    <name evidence="2" type="ORF">INT47_006632</name>
</gene>
<organism evidence="2 3">
    <name type="scientific">Mucor saturninus</name>
    <dbReference type="NCBI Taxonomy" id="64648"/>
    <lineage>
        <taxon>Eukaryota</taxon>
        <taxon>Fungi</taxon>
        <taxon>Fungi incertae sedis</taxon>
        <taxon>Mucoromycota</taxon>
        <taxon>Mucoromycotina</taxon>
        <taxon>Mucoromycetes</taxon>
        <taxon>Mucorales</taxon>
        <taxon>Mucorineae</taxon>
        <taxon>Mucoraceae</taxon>
        <taxon>Mucor</taxon>
    </lineage>
</organism>
<protein>
    <submittedName>
        <fullName evidence="2">Uncharacterized protein</fullName>
    </submittedName>
</protein>
<feature type="region of interest" description="Disordered" evidence="1">
    <location>
        <begin position="218"/>
        <end position="242"/>
    </location>
</feature>
<accession>A0A8H7QH34</accession>